<name>A0A392SEM7_9FABA</name>
<reference evidence="2 3" key="1">
    <citation type="journal article" date="2018" name="Front. Plant Sci.">
        <title>Red Clover (Trifolium pratense) and Zigzag Clover (T. medium) - A Picture of Genomic Similarities and Differences.</title>
        <authorList>
            <person name="Dluhosova J."/>
            <person name="Istvanek J."/>
            <person name="Nedelnik J."/>
            <person name="Repkova J."/>
        </authorList>
    </citation>
    <scope>NUCLEOTIDE SEQUENCE [LARGE SCALE GENOMIC DNA]</scope>
    <source>
        <strain evidence="3">cv. 10/8</strain>
        <tissue evidence="2">Leaf</tissue>
    </source>
</reference>
<protein>
    <submittedName>
        <fullName evidence="2">Uncharacterized protein</fullName>
    </submittedName>
</protein>
<evidence type="ECO:0000256" key="1">
    <source>
        <dbReference type="SAM" id="MobiDB-lite"/>
    </source>
</evidence>
<proteinExistence type="predicted"/>
<sequence>MGGCVSSPKDLALNEGPAAPVEEVPTTPKNVE</sequence>
<keyword evidence="3" id="KW-1185">Reference proteome</keyword>
<comment type="caution">
    <text evidence="2">The sequence shown here is derived from an EMBL/GenBank/DDBJ whole genome shotgun (WGS) entry which is preliminary data.</text>
</comment>
<feature type="non-terminal residue" evidence="2">
    <location>
        <position position="32"/>
    </location>
</feature>
<dbReference type="EMBL" id="LXQA010364439">
    <property type="protein sequence ID" value="MCI46902.1"/>
    <property type="molecule type" value="Genomic_DNA"/>
</dbReference>
<evidence type="ECO:0000313" key="3">
    <source>
        <dbReference type="Proteomes" id="UP000265520"/>
    </source>
</evidence>
<dbReference type="Proteomes" id="UP000265520">
    <property type="component" value="Unassembled WGS sequence"/>
</dbReference>
<dbReference type="AlphaFoldDB" id="A0A392SEM7"/>
<evidence type="ECO:0000313" key="2">
    <source>
        <dbReference type="EMBL" id="MCI46902.1"/>
    </source>
</evidence>
<accession>A0A392SEM7</accession>
<feature type="region of interest" description="Disordered" evidence="1">
    <location>
        <begin position="1"/>
        <end position="32"/>
    </location>
</feature>
<organism evidence="2 3">
    <name type="scientific">Trifolium medium</name>
    <dbReference type="NCBI Taxonomy" id="97028"/>
    <lineage>
        <taxon>Eukaryota</taxon>
        <taxon>Viridiplantae</taxon>
        <taxon>Streptophyta</taxon>
        <taxon>Embryophyta</taxon>
        <taxon>Tracheophyta</taxon>
        <taxon>Spermatophyta</taxon>
        <taxon>Magnoliopsida</taxon>
        <taxon>eudicotyledons</taxon>
        <taxon>Gunneridae</taxon>
        <taxon>Pentapetalae</taxon>
        <taxon>rosids</taxon>
        <taxon>fabids</taxon>
        <taxon>Fabales</taxon>
        <taxon>Fabaceae</taxon>
        <taxon>Papilionoideae</taxon>
        <taxon>50 kb inversion clade</taxon>
        <taxon>NPAAA clade</taxon>
        <taxon>Hologalegina</taxon>
        <taxon>IRL clade</taxon>
        <taxon>Trifolieae</taxon>
        <taxon>Trifolium</taxon>
    </lineage>
</organism>